<dbReference type="Proteomes" id="UP000324632">
    <property type="component" value="Chromosome 5"/>
</dbReference>
<evidence type="ECO:0000313" key="4">
    <source>
        <dbReference type="Proteomes" id="UP000324632"/>
    </source>
</evidence>
<protein>
    <submittedName>
        <fullName evidence="3">MyoD family inhibitor domain-containing protein I-mfa domain-containing protein</fullName>
    </submittedName>
</protein>
<keyword evidence="4" id="KW-1185">Reference proteome</keyword>
<proteinExistence type="predicted"/>
<gene>
    <name evidence="3" type="ORF">E1301_Tti011556</name>
</gene>
<evidence type="ECO:0000256" key="2">
    <source>
        <dbReference type="SAM" id="SignalP"/>
    </source>
</evidence>
<evidence type="ECO:0000256" key="1">
    <source>
        <dbReference type="SAM" id="MobiDB-lite"/>
    </source>
</evidence>
<feature type="compositionally biased region" description="Low complexity" evidence="1">
    <location>
        <begin position="184"/>
        <end position="215"/>
    </location>
</feature>
<dbReference type="AlphaFoldDB" id="A0A5A9PHL5"/>
<feature type="signal peptide" evidence="2">
    <location>
        <begin position="1"/>
        <end position="16"/>
    </location>
</feature>
<feature type="compositionally biased region" description="Basic and acidic residues" evidence="1">
    <location>
        <begin position="96"/>
        <end position="108"/>
    </location>
</feature>
<dbReference type="EMBL" id="SOYY01000005">
    <property type="protein sequence ID" value="KAA0720691.1"/>
    <property type="molecule type" value="Genomic_DNA"/>
</dbReference>
<feature type="region of interest" description="Disordered" evidence="1">
    <location>
        <begin position="85"/>
        <end position="223"/>
    </location>
</feature>
<accession>A0A5A9PHL5</accession>
<evidence type="ECO:0000313" key="3">
    <source>
        <dbReference type="EMBL" id="KAA0720691.1"/>
    </source>
</evidence>
<comment type="caution">
    <text evidence="3">The sequence shown here is derived from an EMBL/GenBank/DDBJ whole genome shotgun (WGS) entry which is preliminary data.</text>
</comment>
<feature type="region of interest" description="Disordered" evidence="1">
    <location>
        <begin position="31"/>
        <end position="54"/>
    </location>
</feature>
<keyword evidence="2" id="KW-0732">Signal</keyword>
<feature type="chain" id="PRO_5022926654" evidence="2">
    <location>
        <begin position="17"/>
        <end position="223"/>
    </location>
</feature>
<sequence length="223" mass="24006">MSGAISSLELSALTCAAVLCGPRAASRVQGQVNGSSAGTRVMGGDSTARGDGGRIRIESSNINFPSPNKSSEPALVLRVFQQSKSQHSGHYSSPEGFRRGDFCPDKSLDNSPPLAQRATWHGPEHLNYTPHKRGNSKPLSKTAEQMHKQSKNTASEVARNDEGSYVGKQIPQHSMQISRQSEDSQQASMMPQSMSHGQLQSSPRSSAQQQQQQASDVQVPHEA</sequence>
<name>A0A5A9PHL5_9TELE</name>
<organism evidence="3 4">
    <name type="scientific">Triplophysa tibetana</name>
    <dbReference type="NCBI Taxonomy" id="1572043"/>
    <lineage>
        <taxon>Eukaryota</taxon>
        <taxon>Metazoa</taxon>
        <taxon>Chordata</taxon>
        <taxon>Craniata</taxon>
        <taxon>Vertebrata</taxon>
        <taxon>Euteleostomi</taxon>
        <taxon>Actinopterygii</taxon>
        <taxon>Neopterygii</taxon>
        <taxon>Teleostei</taxon>
        <taxon>Ostariophysi</taxon>
        <taxon>Cypriniformes</taxon>
        <taxon>Nemacheilidae</taxon>
        <taxon>Triplophysa</taxon>
    </lineage>
</organism>
<reference evidence="3 4" key="1">
    <citation type="journal article" date="2019" name="Mol. Ecol. Resour.">
        <title>Chromosome-level genome assembly of Triplophysa tibetana, a fish adapted to the harsh high-altitude environment of the Tibetan Plateau.</title>
        <authorList>
            <person name="Yang X."/>
            <person name="Liu H."/>
            <person name="Ma Z."/>
            <person name="Zou Y."/>
            <person name="Zou M."/>
            <person name="Mao Y."/>
            <person name="Li X."/>
            <person name="Wang H."/>
            <person name="Chen T."/>
            <person name="Wang W."/>
            <person name="Yang R."/>
        </authorList>
    </citation>
    <scope>NUCLEOTIDE SEQUENCE [LARGE SCALE GENOMIC DNA]</scope>
    <source>
        <strain evidence="3">TTIB1903HZAU</strain>
        <tissue evidence="3">Muscle</tissue>
    </source>
</reference>